<comment type="caution">
    <text evidence="2">The sequence shown here is derived from an EMBL/GenBank/DDBJ whole genome shotgun (WGS) entry which is preliminary data.</text>
</comment>
<reference evidence="2 3" key="1">
    <citation type="submission" date="2023-08" db="EMBL/GenBank/DDBJ databases">
        <title>Pseudoalteromonas haloplanktis LL1 genome.</title>
        <authorList>
            <person name="Wu S."/>
        </authorList>
    </citation>
    <scope>NUCLEOTIDE SEQUENCE [LARGE SCALE GENOMIC DNA]</scope>
    <source>
        <strain evidence="2 3">LL1</strain>
    </source>
</reference>
<protein>
    <submittedName>
        <fullName evidence="2">DUF1294 domain-containing protein</fullName>
    </submittedName>
</protein>
<feature type="transmembrane region" description="Helical" evidence="1">
    <location>
        <begin position="99"/>
        <end position="117"/>
    </location>
</feature>
<gene>
    <name evidence="2" type="ORF">RC083_02155</name>
</gene>
<dbReference type="EMBL" id="JAVIFY010000001">
    <property type="protein sequence ID" value="MDQ9090392.1"/>
    <property type="molecule type" value="Genomic_DNA"/>
</dbReference>
<proteinExistence type="predicted"/>
<keyword evidence="1" id="KW-0472">Membrane</keyword>
<keyword evidence="1" id="KW-1133">Transmembrane helix</keyword>
<feature type="transmembrane region" description="Helical" evidence="1">
    <location>
        <begin position="29"/>
        <end position="46"/>
    </location>
</feature>
<keyword evidence="3" id="KW-1185">Reference proteome</keyword>
<organism evidence="2 3">
    <name type="scientific">Pseudoalteromonas haloplanktis</name>
    <name type="common">Alteromonas haloplanktis</name>
    <dbReference type="NCBI Taxonomy" id="228"/>
    <lineage>
        <taxon>Bacteria</taxon>
        <taxon>Pseudomonadati</taxon>
        <taxon>Pseudomonadota</taxon>
        <taxon>Gammaproteobacteria</taxon>
        <taxon>Alteromonadales</taxon>
        <taxon>Pseudoalteromonadaceae</taxon>
        <taxon>Pseudoalteromonas</taxon>
    </lineage>
</organism>
<sequence>MLIKKVLLLFSSSFLAVLAIGGFLEYWPMMVSSVYMFMSAITILVYKWDKRLAIDPVNQTVRVPERSLHILAVLCGWPGALLAQQWFRHKSKKRPFIAMLWLMILINCSALAYLYYWQHS</sequence>
<dbReference type="Pfam" id="PF06961">
    <property type="entry name" value="DUF1294"/>
    <property type="match status" value="1"/>
</dbReference>
<name>A0ABU1B805_PSEHA</name>
<keyword evidence="1" id="KW-0812">Transmembrane</keyword>
<dbReference type="RefSeq" id="WP_016707121.1">
    <property type="nucleotide sequence ID" value="NZ_JAVIFY010000001.1"/>
</dbReference>
<feature type="transmembrane region" description="Helical" evidence="1">
    <location>
        <begin position="67"/>
        <end position="87"/>
    </location>
</feature>
<evidence type="ECO:0000313" key="3">
    <source>
        <dbReference type="Proteomes" id="UP001226574"/>
    </source>
</evidence>
<dbReference type="InterPro" id="IPR010718">
    <property type="entry name" value="DUF1294"/>
</dbReference>
<evidence type="ECO:0000313" key="2">
    <source>
        <dbReference type="EMBL" id="MDQ9090392.1"/>
    </source>
</evidence>
<evidence type="ECO:0000256" key="1">
    <source>
        <dbReference type="SAM" id="Phobius"/>
    </source>
</evidence>
<dbReference type="Proteomes" id="UP001226574">
    <property type="component" value="Unassembled WGS sequence"/>
</dbReference>
<accession>A0ABU1B805</accession>